<dbReference type="Proteomes" id="UP000790377">
    <property type="component" value="Unassembled WGS sequence"/>
</dbReference>
<keyword evidence="2" id="KW-1185">Reference proteome</keyword>
<comment type="caution">
    <text evidence="1">The sequence shown here is derived from an EMBL/GenBank/DDBJ whole genome shotgun (WGS) entry which is preliminary data.</text>
</comment>
<proteinExistence type="predicted"/>
<evidence type="ECO:0000313" key="2">
    <source>
        <dbReference type="Proteomes" id="UP000790377"/>
    </source>
</evidence>
<reference evidence="1" key="1">
    <citation type="journal article" date="2021" name="New Phytol.">
        <title>Evolutionary innovations through gain and loss of genes in the ectomycorrhizal Boletales.</title>
        <authorList>
            <person name="Wu G."/>
            <person name="Miyauchi S."/>
            <person name="Morin E."/>
            <person name="Kuo A."/>
            <person name="Drula E."/>
            <person name="Varga T."/>
            <person name="Kohler A."/>
            <person name="Feng B."/>
            <person name="Cao Y."/>
            <person name="Lipzen A."/>
            <person name="Daum C."/>
            <person name="Hundley H."/>
            <person name="Pangilinan J."/>
            <person name="Johnson J."/>
            <person name="Barry K."/>
            <person name="LaButti K."/>
            <person name="Ng V."/>
            <person name="Ahrendt S."/>
            <person name="Min B."/>
            <person name="Choi I.G."/>
            <person name="Park H."/>
            <person name="Plett J.M."/>
            <person name="Magnuson J."/>
            <person name="Spatafora J.W."/>
            <person name="Nagy L.G."/>
            <person name="Henrissat B."/>
            <person name="Grigoriev I.V."/>
            <person name="Yang Z.L."/>
            <person name="Xu J."/>
            <person name="Martin F.M."/>
        </authorList>
    </citation>
    <scope>NUCLEOTIDE SEQUENCE</scope>
    <source>
        <strain evidence="1">ATCC 28755</strain>
    </source>
</reference>
<accession>A0ACB7ZY67</accession>
<name>A0ACB7ZY67_9AGAM</name>
<dbReference type="EMBL" id="MU268224">
    <property type="protein sequence ID" value="KAH7905293.1"/>
    <property type="molecule type" value="Genomic_DNA"/>
</dbReference>
<evidence type="ECO:0000313" key="1">
    <source>
        <dbReference type="EMBL" id="KAH7905293.1"/>
    </source>
</evidence>
<protein>
    <submittedName>
        <fullName evidence="1">Uncharacterized protein</fullName>
    </submittedName>
</protein>
<gene>
    <name evidence="1" type="ORF">BJ138DRAFT_1118604</name>
</gene>
<sequence>MDWALFLSSSVSSVCASSSGAHLEQILLELVSQAVQEWLGFSGKKSFQPQAWFAQQVITCFTEYALLLPQVWAAACNLRLEVLTHSHSRDKSICQSDLQSVAIAMKTHPLAMDNSQERNMIKAMGRLISTFLHIILLPRNSVEPGCSPSTSKSIGANPNLSWASPLGGMPQRLGNMLECMLPLLSNASTFGPGSEASSRSTDSGDPWLSICAKIAKNPDKYLPFRQCVPGLTRMLAENGPLGHHYLKTAEGLASELIFRGITFGTPCSLQKNCVFKFKEDWPNMVVDMKTEGKSFAYYCDKSCYGRTIACKDFEDGKIYWEKAHDPHFNYWLLQPKSADFTTVFKLLQDLPNIGPLTAYLICSDYGLAGLLSMVHLGSDTATMASIIRMLKASSL</sequence>
<organism evidence="1 2">
    <name type="scientific">Hygrophoropsis aurantiaca</name>
    <dbReference type="NCBI Taxonomy" id="72124"/>
    <lineage>
        <taxon>Eukaryota</taxon>
        <taxon>Fungi</taxon>
        <taxon>Dikarya</taxon>
        <taxon>Basidiomycota</taxon>
        <taxon>Agaricomycotina</taxon>
        <taxon>Agaricomycetes</taxon>
        <taxon>Agaricomycetidae</taxon>
        <taxon>Boletales</taxon>
        <taxon>Coniophorineae</taxon>
        <taxon>Hygrophoropsidaceae</taxon>
        <taxon>Hygrophoropsis</taxon>
    </lineage>
</organism>